<dbReference type="EMBL" id="CAEY01001140">
    <property type="status" value="NOT_ANNOTATED_CDS"/>
    <property type="molecule type" value="Genomic_DNA"/>
</dbReference>
<dbReference type="HOGENOM" id="CLU_3423437_0_0_1"/>
<accession>T1K138</accession>
<dbReference type="Proteomes" id="UP000015104">
    <property type="component" value="Unassembled WGS sequence"/>
</dbReference>
<reference evidence="2" key="1">
    <citation type="submission" date="2011-08" db="EMBL/GenBank/DDBJ databases">
        <authorList>
            <person name="Rombauts S."/>
        </authorList>
    </citation>
    <scope>NUCLEOTIDE SEQUENCE</scope>
    <source>
        <strain evidence="2">London</strain>
    </source>
</reference>
<proteinExistence type="predicted"/>
<evidence type="ECO:0000313" key="2">
    <source>
        <dbReference type="Proteomes" id="UP000015104"/>
    </source>
</evidence>
<protein>
    <submittedName>
        <fullName evidence="1">Uncharacterized protein</fullName>
    </submittedName>
</protein>
<name>T1K138_TETUR</name>
<sequence length="23" mass="2666">MCLMEITFGWEKVACSYAIIIFP</sequence>
<reference evidence="1" key="2">
    <citation type="submission" date="2015-06" db="UniProtKB">
        <authorList>
            <consortium name="EnsemblMetazoa"/>
        </authorList>
    </citation>
    <scope>IDENTIFICATION</scope>
</reference>
<dbReference type="EnsemblMetazoa" id="tetur03g10037.1">
    <property type="protein sequence ID" value="tetur03g10037.1"/>
    <property type="gene ID" value="tetur03g10037"/>
</dbReference>
<organism evidence="1 2">
    <name type="scientific">Tetranychus urticae</name>
    <name type="common">Two-spotted spider mite</name>
    <dbReference type="NCBI Taxonomy" id="32264"/>
    <lineage>
        <taxon>Eukaryota</taxon>
        <taxon>Metazoa</taxon>
        <taxon>Ecdysozoa</taxon>
        <taxon>Arthropoda</taxon>
        <taxon>Chelicerata</taxon>
        <taxon>Arachnida</taxon>
        <taxon>Acari</taxon>
        <taxon>Acariformes</taxon>
        <taxon>Trombidiformes</taxon>
        <taxon>Prostigmata</taxon>
        <taxon>Eleutherengona</taxon>
        <taxon>Raphignathae</taxon>
        <taxon>Tetranychoidea</taxon>
        <taxon>Tetranychidae</taxon>
        <taxon>Tetranychus</taxon>
    </lineage>
</organism>
<keyword evidence="2" id="KW-1185">Reference proteome</keyword>
<evidence type="ECO:0000313" key="1">
    <source>
        <dbReference type="EnsemblMetazoa" id="tetur03g10037.1"/>
    </source>
</evidence>
<dbReference type="AlphaFoldDB" id="T1K138"/>